<dbReference type="InterPro" id="IPR002509">
    <property type="entry name" value="NODB_dom"/>
</dbReference>
<dbReference type="Gene3D" id="3.20.20.370">
    <property type="entry name" value="Glycoside hydrolase/deacetylase"/>
    <property type="match status" value="1"/>
</dbReference>
<dbReference type="CDD" id="cd10917">
    <property type="entry name" value="CE4_NodB_like_6s_7s"/>
    <property type="match status" value="1"/>
</dbReference>
<evidence type="ECO:0000313" key="4">
    <source>
        <dbReference type="Proteomes" id="UP000516428"/>
    </source>
</evidence>
<dbReference type="GO" id="GO:0016810">
    <property type="term" value="F:hydrolase activity, acting on carbon-nitrogen (but not peptide) bonds"/>
    <property type="evidence" value="ECO:0007669"/>
    <property type="project" value="InterPro"/>
</dbReference>
<dbReference type="InterPro" id="IPR011330">
    <property type="entry name" value="Glyco_hydro/deAcase_b/a-brl"/>
</dbReference>
<gene>
    <name evidence="3" type="ORF">IAG42_13985</name>
</gene>
<dbReference type="Proteomes" id="UP000516428">
    <property type="component" value="Chromosome"/>
</dbReference>
<name>A0A7H1BJ14_9ACTN</name>
<dbReference type="SUPFAM" id="SSF88713">
    <property type="entry name" value="Glycoside hydrolase/deacetylase"/>
    <property type="match status" value="1"/>
</dbReference>
<sequence>MGRKAAQKVRSHPHRAAARAPGAAGPGRDDRAGPAAHRRWGLAEPLDPPPAPPSRPVLPRRAPGAVPPVIERVPTRDKVVFLTFDGGVERDPRFPQLVRDLRLPVSVFLDGSAAGPGRGPYGTLRALGAGVQNRTLTHPYLPGLGYVRQHAEICGQQRRLAGRFGRAPRLLRPPSGDYDASTLRAAGACGIDAIVLGRDPSRTDRLRPGDIILPPRGTGPLTTPTTRLLHHIQQQGFTVARLEDYV</sequence>
<dbReference type="KEGG" id="sxn:IAG42_13985"/>
<dbReference type="PROSITE" id="PS51677">
    <property type="entry name" value="NODB"/>
    <property type="match status" value="1"/>
</dbReference>
<protein>
    <submittedName>
        <fullName evidence="3">Polysaccharide deacetylase family protein</fullName>
    </submittedName>
</protein>
<evidence type="ECO:0000256" key="1">
    <source>
        <dbReference type="SAM" id="MobiDB-lite"/>
    </source>
</evidence>
<accession>A0A7H1BJ14</accession>
<proteinExistence type="predicted"/>
<feature type="compositionally biased region" description="Basic residues" evidence="1">
    <location>
        <begin position="1"/>
        <end position="17"/>
    </location>
</feature>
<evidence type="ECO:0000313" key="3">
    <source>
        <dbReference type="EMBL" id="QNS08719.1"/>
    </source>
</evidence>
<organism evidence="3 4">
    <name type="scientific">Streptomyces xanthii</name>
    <dbReference type="NCBI Taxonomy" id="2768069"/>
    <lineage>
        <taxon>Bacteria</taxon>
        <taxon>Bacillati</taxon>
        <taxon>Actinomycetota</taxon>
        <taxon>Actinomycetes</taxon>
        <taxon>Kitasatosporales</taxon>
        <taxon>Streptomycetaceae</taxon>
        <taxon>Streptomyces</taxon>
    </lineage>
</organism>
<feature type="compositionally biased region" description="Pro residues" evidence="1">
    <location>
        <begin position="46"/>
        <end position="56"/>
    </location>
</feature>
<dbReference type="EMBL" id="CP061281">
    <property type="protein sequence ID" value="QNS08719.1"/>
    <property type="molecule type" value="Genomic_DNA"/>
</dbReference>
<dbReference type="AlphaFoldDB" id="A0A7H1BJ14"/>
<feature type="region of interest" description="Disordered" evidence="1">
    <location>
        <begin position="1"/>
        <end position="69"/>
    </location>
</feature>
<feature type="domain" description="NodB homology" evidence="2">
    <location>
        <begin position="78"/>
        <end position="246"/>
    </location>
</feature>
<reference evidence="3 4" key="1">
    <citation type="submission" date="2020-09" db="EMBL/GenBank/DDBJ databases">
        <title>A novel species.</title>
        <authorList>
            <person name="Gao J."/>
        </authorList>
    </citation>
    <scope>NUCLEOTIDE SEQUENCE [LARGE SCALE GENOMIC DNA]</scope>
    <source>
        <strain evidence="3 4">CRXT-Y-14</strain>
    </source>
</reference>
<dbReference type="GO" id="GO:0005975">
    <property type="term" value="P:carbohydrate metabolic process"/>
    <property type="evidence" value="ECO:0007669"/>
    <property type="project" value="InterPro"/>
</dbReference>
<dbReference type="Pfam" id="PF01522">
    <property type="entry name" value="Polysacc_deac_1"/>
    <property type="match status" value="1"/>
</dbReference>
<keyword evidence="4" id="KW-1185">Reference proteome</keyword>
<evidence type="ECO:0000259" key="2">
    <source>
        <dbReference type="PROSITE" id="PS51677"/>
    </source>
</evidence>